<organism evidence="4 5">
    <name type="scientific">Iris pallida</name>
    <name type="common">Sweet iris</name>
    <dbReference type="NCBI Taxonomy" id="29817"/>
    <lineage>
        <taxon>Eukaryota</taxon>
        <taxon>Viridiplantae</taxon>
        <taxon>Streptophyta</taxon>
        <taxon>Embryophyta</taxon>
        <taxon>Tracheophyta</taxon>
        <taxon>Spermatophyta</taxon>
        <taxon>Magnoliopsida</taxon>
        <taxon>Liliopsida</taxon>
        <taxon>Asparagales</taxon>
        <taxon>Iridaceae</taxon>
        <taxon>Iridoideae</taxon>
        <taxon>Irideae</taxon>
        <taxon>Iris</taxon>
    </lineage>
</organism>
<evidence type="ECO:0000256" key="2">
    <source>
        <dbReference type="SAM" id="MobiDB-lite"/>
    </source>
</evidence>
<feature type="region of interest" description="Disordered" evidence="2">
    <location>
        <begin position="53"/>
        <end position="107"/>
    </location>
</feature>
<evidence type="ECO:0000313" key="4">
    <source>
        <dbReference type="EMBL" id="KAJ6831303.1"/>
    </source>
</evidence>
<feature type="compositionally biased region" description="Gly residues" evidence="2">
    <location>
        <begin position="56"/>
        <end position="65"/>
    </location>
</feature>
<name>A0AAX6GRZ3_IRIPA</name>
<dbReference type="InterPro" id="IPR001841">
    <property type="entry name" value="Znf_RING"/>
</dbReference>
<feature type="domain" description="RING-type" evidence="3">
    <location>
        <begin position="142"/>
        <end position="183"/>
    </location>
</feature>
<comment type="caution">
    <text evidence="4">The sequence shown here is derived from an EMBL/GenBank/DDBJ whole genome shotgun (WGS) entry which is preliminary data.</text>
</comment>
<feature type="compositionally biased region" description="Low complexity" evidence="2">
    <location>
        <begin position="21"/>
        <end position="30"/>
    </location>
</feature>
<evidence type="ECO:0000259" key="3">
    <source>
        <dbReference type="PROSITE" id="PS50089"/>
    </source>
</evidence>
<dbReference type="Gene3D" id="3.30.40.10">
    <property type="entry name" value="Zinc/RING finger domain, C3HC4 (zinc finger)"/>
    <property type="match status" value="1"/>
</dbReference>
<dbReference type="SMART" id="SM00184">
    <property type="entry name" value="RING"/>
    <property type="match status" value="1"/>
</dbReference>
<dbReference type="SUPFAM" id="SSF57850">
    <property type="entry name" value="RING/U-box"/>
    <property type="match status" value="1"/>
</dbReference>
<dbReference type="InterPro" id="IPR013083">
    <property type="entry name" value="Znf_RING/FYVE/PHD"/>
</dbReference>
<dbReference type="PANTHER" id="PTHR22765:SF303">
    <property type="entry name" value="RING-TYPE DOMAIN-CONTAINING PROTEIN"/>
    <property type="match status" value="1"/>
</dbReference>
<gene>
    <name evidence="4" type="ORF">M6B38_349345</name>
</gene>
<dbReference type="GO" id="GO:0061630">
    <property type="term" value="F:ubiquitin protein ligase activity"/>
    <property type="evidence" value="ECO:0007669"/>
    <property type="project" value="TreeGrafter"/>
</dbReference>
<dbReference type="GO" id="GO:0008270">
    <property type="term" value="F:zinc ion binding"/>
    <property type="evidence" value="ECO:0007669"/>
    <property type="project" value="UniProtKB-KW"/>
</dbReference>
<feature type="region of interest" description="Disordered" evidence="2">
    <location>
        <begin position="1"/>
        <end position="30"/>
    </location>
</feature>
<evidence type="ECO:0000256" key="1">
    <source>
        <dbReference type="PROSITE-ProRule" id="PRU00175"/>
    </source>
</evidence>
<dbReference type="CDD" id="cd16454">
    <property type="entry name" value="RING-H2_PA-TM-RING"/>
    <property type="match status" value="1"/>
</dbReference>
<dbReference type="Pfam" id="PF13639">
    <property type="entry name" value="zf-RING_2"/>
    <property type="match status" value="1"/>
</dbReference>
<dbReference type="PANTHER" id="PTHR22765">
    <property type="entry name" value="RING FINGER AND PROTEASE ASSOCIATED DOMAIN-CONTAINING"/>
    <property type="match status" value="1"/>
</dbReference>
<dbReference type="GO" id="GO:0006511">
    <property type="term" value="P:ubiquitin-dependent protein catabolic process"/>
    <property type="evidence" value="ECO:0007669"/>
    <property type="project" value="TreeGrafter"/>
</dbReference>
<evidence type="ECO:0000313" key="5">
    <source>
        <dbReference type="Proteomes" id="UP001140949"/>
    </source>
</evidence>
<keyword evidence="1" id="KW-0479">Metal-binding</keyword>
<keyword evidence="5" id="KW-1185">Reference proteome</keyword>
<accession>A0AAX6GRZ3</accession>
<keyword evidence="1" id="KW-0863">Zinc-finger</keyword>
<feature type="compositionally biased region" description="Basic and acidic residues" evidence="2">
    <location>
        <begin position="71"/>
        <end position="91"/>
    </location>
</feature>
<dbReference type="InterPro" id="IPR051826">
    <property type="entry name" value="E3_ubiquitin-ligase_domain"/>
</dbReference>
<keyword evidence="1" id="KW-0862">Zinc</keyword>
<dbReference type="AlphaFoldDB" id="A0AAX6GRZ3"/>
<sequence>MIMAGMLPGVESARRRRMRPSGTASSQSGSRRSSFCLYATGLEPHLGLNSLQRSGLGNGSNGGTELGNVAREAKGRLDEKLRSQRTTEIKRHNSLGSGGDRGDGAGSVVVAGNVQREVYSKKACRKFSWTRMGWKALEQKECAVCLDEFKTGDVLMHLPCSHRFHWSCAVPWLEATSHCPCCRMSVAPQKGES</sequence>
<dbReference type="PROSITE" id="PS50089">
    <property type="entry name" value="ZF_RING_2"/>
    <property type="match status" value="1"/>
</dbReference>
<protein>
    <submittedName>
        <fullName evidence="4">E3 ubiquitin-protein ligase ATL44</fullName>
    </submittedName>
</protein>
<dbReference type="Proteomes" id="UP001140949">
    <property type="component" value="Unassembled WGS sequence"/>
</dbReference>
<proteinExistence type="predicted"/>
<reference evidence="4" key="1">
    <citation type="journal article" date="2023" name="GigaByte">
        <title>Genome assembly of the bearded iris, Iris pallida Lam.</title>
        <authorList>
            <person name="Bruccoleri R.E."/>
            <person name="Oakeley E.J."/>
            <person name="Faust A.M.E."/>
            <person name="Altorfer M."/>
            <person name="Dessus-Babus S."/>
            <person name="Burckhardt D."/>
            <person name="Oertli M."/>
            <person name="Naumann U."/>
            <person name="Petersen F."/>
            <person name="Wong J."/>
        </authorList>
    </citation>
    <scope>NUCLEOTIDE SEQUENCE</scope>
    <source>
        <strain evidence="4">GSM-AAB239-AS_SAM_17_03QT</strain>
    </source>
</reference>
<dbReference type="EMBL" id="JANAVB010016800">
    <property type="protein sequence ID" value="KAJ6831303.1"/>
    <property type="molecule type" value="Genomic_DNA"/>
</dbReference>
<reference evidence="4" key="2">
    <citation type="submission" date="2023-04" db="EMBL/GenBank/DDBJ databases">
        <authorList>
            <person name="Bruccoleri R.E."/>
            <person name="Oakeley E.J."/>
            <person name="Faust A.-M."/>
            <person name="Dessus-Babus S."/>
            <person name="Altorfer M."/>
            <person name="Burckhardt D."/>
            <person name="Oertli M."/>
            <person name="Naumann U."/>
            <person name="Petersen F."/>
            <person name="Wong J."/>
        </authorList>
    </citation>
    <scope>NUCLEOTIDE SEQUENCE</scope>
    <source>
        <strain evidence="4">GSM-AAB239-AS_SAM_17_03QT</strain>
        <tissue evidence="4">Leaf</tissue>
    </source>
</reference>